<dbReference type="EMBL" id="AMQS01000013">
    <property type="protein sequence ID" value="EKF51581.1"/>
    <property type="molecule type" value="Genomic_DNA"/>
</dbReference>
<evidence type="ECO:0000313" key="1">
    <source>
        <dbReference type="EMBL" id="EKF51581.1"/>
    </source>
</evidence>
<dbReference type="Proteomes" id="UP000006787">
    <property type="component" value="Unassembled WGS sequence"/>
</dbReference>
<organism evidence="1 2">
    <name type="scientific">Lactococcus garvieae DCC43</name>
    <dbReference type="NCBI Taxonomy" id="1231377"/>
    <lineage>
        <taxon>Bacteria</taxon>
        <taxon>Bacillati</taxon>
        <taxon>Bacillota</taxon>
        <taxon>Bacilli</taxon>
        <taxon>Lactobacillales</taxon>
        <taxon>Streptococcaceae</taxon>
        <taxon>Lactococcus</taxon>
    </lineage>
</organism>
<protein>
    <submittedName>
        <fullName evidence="1">Uncharacterized protein</fullName>
    </submittedName>
</protein>
<accession>K2PW07</accession>
<comment type="caution">
    <text evidence="1">The sequence shown here is derived from an EMBL/GenBank/DDBJ whole genome shotgun (WGS) entry which is preliminary data.</text>
</comment>
<evidence type="ECO:0000313" key="2">
    <source>
        <dbReference type="Proteomes" id="UP000006787"/>
    </source>
</evidence>
<dbReference type="PATRIC" id="fig|1231377.3.peg.1168"/>
<proteinExistence type="predicted"/>
<dbReference type="AlphaFoldDB" id="K2PW07"/>
<name>K2PW07_9LACT</name>
<reference evidence="1 2" key="1">
    <citation type="journal article" date="2012" name="J. Bacteriol.">
        <title>Genome Sequence of the Bacteriocin-Producing Strain Lactococcus garvieae DCC43.</title>
        <authorList>
            <person name="Gabrielsen C."/>
            <person name="Brede D.A."/>
            <person name="Hernandez P.E."/>
            <person name="Nes I.F."/>
            <person name="Diep D.B."/>
        </authorList>
    </citation>
    <scope>NUCLEOTIDE SEQUENCE [LARGE SCALE GENOMIC DNA]</scope>
    <source>
        <strain evidence="1 2">DCC43</strain>
    </source>
</reference>
<gene>
    <name evidence="1" type="ORF">C426_1168</name>
</gene>
<sequence length="224" mass="23955">MALYTEATKAHSNKAAKTGTYDYVRSGWSKAVATAVSRVDSYVAGTDLSQAGLGGFSTDVANLKTAASVIQADQQDLTNDKVEVEYNYTAQAPGEPGWYGIVPSAVTLTDANRGTGEVANVELKNATKVSGAYVPYDGGKTVEVFVKSDNGYKLNDDQGDPAVDYKMNYVDSTGTHDVDQDSKEHKIGELKAGSATINSHIDLIGNATKSGRYVDNLFYHFSEK</sequence>